<dbReference type="EMBL" id="HBGS01048902">
    <property type="protein sequence ID" value="CAD9463592.1"/>
    <property type="molecule type" value="Transcribed_RNA"/>
</dbReference>
<dbReference type="PANTHER" id="PTHR16172:SF41">
    <property type="entry name" value="MAJOR FACILITATOR SUPERFAMILY DOMAIN-CONTAINING PROTEIN 6-LIKE"/>
    <property type="match status" value="1"/>
</dbReference>
<reference evidence="8" key="1">
    <citation type="submission" date="2021-01" db="EMBL/GenBank/DDBJ databases">
        <authorList>
            <person name="Corre E."/>
            <person name="Pelletier E."/>
            <person name="Niang G."/>
            <person name="Scheremetjew M."/>
            <person name="Finn R."/>
            <person name="Kale V."/>
            <person name="Holt S."/>
            <person name="Cochrane G."/>
            <person name="Meng A."/>
            <person name="Brown T."/>
            <person name="Cohen L."/>
        </authorList>
    </citation>
    <scope>NUCLEOTIDE SEQUENCE</scope>
    <source>
        <strain evidence="8">CCMP1381</strain>
    </source>
</reference>
<dbReference type="Gene3D" id="1.20.1250.20">
    <property type="entry name" value="MFS general substrate transporter like domains"/>
    <property type="match status" value="2"/>
</dbReference>
<dbReference type="InterPro" id="IPR051717">
    <property type="entry name" value="MFS_MFSD6"/>
</dbReference>
<comment type="similarity">
    <text evidence="2">Belongs to the major facilitator superfamily. MFSD6 family.</text>
</comment>
<evidence type="ECO:0000256" key="3">
    <source>
        <dbReference type="ARBA" id="ARBA00022692"/>
    </source>
</evidence>
<feature type="domain" description="Major facilitator superfamily associated" evidence="7">
    <location>
        <begin position="9"/>
        <end position="182"/>
    </location>
</feature>
<organism evidence="8">
    <name type="scientific">Octactis speculum</name>
    <dbReference type="NCBI Taxonomy" id="3111310"/>
    <lineage>
        <taxon>Eukaryota</taxon>
        <taxon>Sar</taxon>
        <taxon>Stramenopiles</taxon>
        <taxon>Ochrophyta</taxon>
        <taxon>Dictyochophyceae</taxon>
        <taxon>Dictyochales</taxon>
        <taxon>Dictyochaceae</taxon>
        <taxon>Octactis</taxon>
    </lineage>
</organism>
<keyword evidence="5 6" id="KW-0472">Membrane</keyword>
<feature type="transmembrane region" description="Helical" evidence="6">
    <location>
        <begin position="243"/>
        <end position="260"/>
    </location>
</feature>
<proteinExistence type="inferred from homology"/>
<gene>
    <name evidence="8" type="ORF">DSPE1174_LOCUS25436</name>
</gene>
<feature type="transmembrane region" description="Helical" evidence="6">
    <location>
        <begin position="52"/>
        <end position="72"/>
    </location>
</feature>
<name>A0A7S2DVK0_9STRA</name>
<dbReference type="GO" id="GO:0016020">
    <property type="term" value="C:membrane"/>
    <property type="evidence" value="ECO:0007669"/>
    <property type="project" value="UniProtKB-SubCell"/>
</dbReference>
<evidence type="ECO:0000256" key="6">
    <source>
        <dbReference type="SAM" id="Phobius"/>
    </source>
</evidence>
<accession>A0A7S2DVK0</accession>
<evidence type="ECO:0000259" key="7">
    <source>
        <dbReference type="Pfam" id="PF12832"/>
    </source>
</evidence>
<evidence type="ECO:0000313" key="8">
    <source>
        <dbReference type="EMBL" id="CAD9463592.1"/>
    </source>
</evidence>
<dbReference type="InterPro" id="IPR036259">
    <property type="entry name" value="MFS_trans_sf"/>
</dbReference>
<feature type="transmembrane region" description="Helical" evidence="6">
    <location>
        <begin position="168"/>
        <end position="191"/>
    </location>
</feature>
<sequence length="402" mass="42471">MTAPWNRFAPLWLGSRGYSVTSLGAMRGISTLTKVFVQPIWAACGDTYGERATLLVSILFSSFALFLVRYVVLSGDGDGGEEMHAVYAVSLARMFRSSASAVSPVNDALVLAVLNGASAYGGSRMFGSLAWGASSLAAGVLIDCPTATASSTMKDGFKLLWSNRSLQAVLAIEFIFSFAMATADVIVPFQFEQQFQTTRATNGIAAMISIVCGIPFFSFFGPISKALTSNRRGSTVTSGVTDFAPILQYSALIGALRFALSSQASTPFMLLATQALHGPTFAINWCASVAAVDGIARGYSDKSGLALDGDMNDSQEVRGTLLSMLTLAYYSLGNGLGGFVMSNLYDNHGPGSCHIASCGIMLLLAYGSTSHFLKRQLMTSPKRFGDYVSSLIVAEQGTQGAV</sequence>
<evidence type="ECO:0000256" key="5">
    <source>
        <dbReference type="ARBA" id="ARBA00023136"/>
    </source>
</evidence>
<protein>
    <recommendedName>
        <fullName evidence="7">Major facilitator superfamily associated domain-containing protein</fullName>
    </recommendedName>
</protein>
<dbReference type="SUPFAM" id="SSF103473">
    <property type="entry name" value="MFS general substrate transporter"/>
    <property type="match status" value="1"/>
</dbReference>
<dbReference type="PANTHER" id="PTHR16172">
    <property type="entry name" value="MAJOR FACILITATOR SUPERFAMILY DOMAIN-CONTAINING PROTEIN 6-LIKE"/>
    <property type="match status" value="1"/>
</dbReference>
<dbReference type="Pfam" id="PF12832">
    <property type="entry name" value="MFS_1_like"/>
    <property type="match status" value="1"/>
</dbReference>
<evidence type="ECO:0000256" key="4">
    <source>
        <dbReference type="ARBA" id="ARBA00022989"/>
    </source>
</evidence>
<dbReference type="AlphaFoldDB" id="A0A7S2DVK0"/>
<evidence type="ECO:0000256" key="1">
    <source>
        <dbReference type="ARBA" id="ARBA00004141"/>
    </source>
</evidence>
<comment type="subcellular location">
    <subcellularLocation>
        <location evidence="1">Membrane</location>
        <topology evidence="1">Multi-pass membrane protein</topology>
    </subcellularLocation>
</comment>
<feature type="transmembrane region" description="Helical" evidence="6">
    <location>
        <begin position="354"/>
        <end position="373"/>
    </location>
</feature>
<feature type="transmembrane region" description="Helical" evidence="6">
    <location>
        <begin position="321"/>
        <end position="342"/>
    </location>
</feature>
<keyword evidence="3 6" id="KW-0812">Transmembrane</keyword>
<dbReference type="InterPro" id="IPR024989">
    <property type="entry name" value="MFS_assoc_dom"/>
</dbReference>
<keyword evidence="4 6" id="KW-1133">Transmembrane helix</keyword>
<evidence type="ECO:0000256" key="2">
    <source>
        <dbReference type="ARBA" id="ARBA00005241"/>
    </source>
</evidence>
<feature type="transmembrane region" description="Helical" evidence="6">
    <location>
        <begin position="203"/>
        <end position="223"/>
    </location>
</feature>